<keyword evidence="1" id="KW-0812">Transmembrane</keyword>
<protein>
    <submittedName>
        <fullName evidence="2">Uncharacterized protein</fullName>
    </submittedName>
</protein>
<dbReference type="EMBL" id="CP002349">
    <property type="protein sequence ID" value="ADR20654.1"/>
    <property type="molecule type" value="Genomic_DNA"/>
</dbReference>
<dbReference type="RefSeq" id="WP_013452805.1">
    <property type="nucleotide sequence ID" value="NC_014759.1"/>
</dbReference>
<proteinExistence type="predicted"/>
<keyword evidence="1" id="KW-1133">Transmembrane helix</keyword>
<organism evidence="2 3">
    <name type="scientific">Marivirga tractuosa (strain ATCC 23168 / DSM 4126 / NBRC 15989 / NCIMB 1408 / VKM B-1430 / H-43)</name>
    <name type="common">Microscilla tractuosa</name>
    <name type="synonym">Flexibacter tractuosus</name>
    <dbReference type="NCBI Taxonomy" id="643867"/>
    <lineage>
        <taxon>Bacteria</taxon>
        <taxon>Pseudomonadati</taxon>
        <taxon>Bacteroidota</taxon>
        <taxon>Cytophagia</taxon>
        <taxon>Cytophagales</taxon>
        <taxon>Marivirgaceae</taxon>
        <taxon>Marivirga</taxon>
    </lineage>
</organism>
<keyword evidence="3" id="KW-1185">Reference proteome</keyword>
<dbReference type="AlphaFoldDB" id="E4TRC0"/>
<keyword evidence="1" id="KW-0472">Membrane</keyword>
<evidence type="ECO:0000256" key="1">
    <source>
        <dbReference type="SAM" id="Phobius"/>
    </source>
</evidence>
<evidence type="ECO:0000313" key="2">
    <source>
        <dbReference type="EMBL" id="ADR20654.1"/>
    </source>
</evidence>
<sequence>MNYTTFEHTVIKELEERAGDVLYLKDIAPYFISKSCLQISTYTQTAYIQLGDNMQSALSEYFQLVVFLKKLEENGSCFSIPYTPLQDNLIIIGNRDFQDYQQQTIADSDLLIQLFQYAGKKYVIAPKAGQPEQISKGGLKANFLIPGIILLLLFIFIGAIGYQSYVDSNRIRLKQEAIGNDLEKQTLKIGLLSKQIQNQELRRKENLTKFQKKINEINTLLEGHNSRLSNINYWNRRQSIYIEKLIQVLERDSI</sequence>
<name>E4TRC0_MARTH</name>
<feature type="transmembrane region" description="Helical" evidence="1">
    <location>
        <begin position="143"/>
        <end position="162"/>
    </location>
</feature>
<dbReference type="STRING" id="643867.Ftrac_0652"/>
<dbReference type="KEGG" id="mtt:Ftrac_0652"/>
<dbReference type="Proteomes" id="UP000008720">
    <property type="component" value="Chromosome"/>
</dbReference>
<gene>
    <name evidence="2" type="ordered locus">Ftrac_0652</name>
</gene>
<evidence type="ECO:0000313" key="3">
    <source>
        <dbReference type="Proteomes" id="UP000008720"/>
    </source>
</evidence>
<reference evidence="2 3" key="1">
    <citation type="journal article" date="2011" name="Stand. Genomic Sci.">
        <title>Complete genome sequence of Marivirga tractuosa type strain (H-43).</title>
        <authorList>
            <person name="Pagani I."/>
            <person name="Chertkov O."/>
            <person name="Lapidus A."/>
            <person name="Lucas S."/>
            <person name="Del Rio T.G."/>
            <person name="Tice H."/>
            <person name="Copeland A."/>
            <person name="Cheng J.F."/>
            <person name="Nolan M."/>
            <person name="Saunders E."/>
            <person name="Pitluck S."/>
            <person name="Held B."/>
            <person name="Goodwin L."/>
            <person name="Liolios K."/>
            <person name="Ovchinikova G."/>
            <person name="Ivanova N."/>
            <person name="Mavromatis K."/>
            <person name="Pati A."/>
            <person name="Chen A."/>
            <person name="Palaniappan K."/>
            <person name="Land M."/>
            <person name="Hauser L."/>
            <person name="Jeffries C.D."/>
            <person name="Detter J.C."/>
            <person name="Han C."/>
            <person name="Tapia R."/>
            <person name="Ngatchou-Djao O.D."/>
            <person name="Rohde M."/>
            <person name="Goker M."/>
            <person name="Spring S."/>
            <person name="Sikorski J."/>
            <person name="Woyke T."/>
            <person name="Bristow J."/>
            <person name="Eisen J.A."/>
            <person name="Markowitz V."/>
            <person name="Hugenholtz P."/>
            <person name="Klenk H.P."/>
            <person name="Kyrpides N.C."/>
        </authorList>
    </citation>
    <scope>NUCLEOTIDE SEQUENCE [LARGE SCALE GENOMIC DNA]</scope>
    <source>
        <strain evidence="3">ATCC 23168 / DSM 4126 / NBRC 15989 / NCIMB 1408 / VKM B-1430 / H-43</strain>
    </source>
</reference>
<dbReference type="HOGENOM" id="CLU_1093293_0_0_10"/>
<dbReference type="OrthoDB" id="9822942at2"/>
<accession>E4TRC0</accession>